<dbReference type="PANTHER" id="PTHR33376">
    <property type="match status" value="1"/>
</dbReference>
<dbReference type="GO" id="GO:0055085">
    <property type="term" value="P:transmembrane transport"/>
    <property type="evidence" value="ECO:0007669"/>
    <property type="project" value="InterPro"/>
</dbReference>
<geneLocation type="plasmid" evidence="2 3">
    <name>4</name>
</geneLocation>
<dbReference type="NCBIfam" id="TIGR00787">
    <property type="entry name" value="dctP"/>
    <property type="match status" value="1"/>
</dbReference>
<dbReference type="SUPFAM" id="SSF53850">
    <property type="entry name" value="Periplasmic binding protein-like II"/>
    <property type="match status" value="1"/>
</dbReference>
<keyword evidence="2" id="KW-0614">Plasmid</keyword>
<dbReference type="AlphaFoldDB" id="A0A3P4AUC0"/>
<name>A0A3P4AUC0_THETH</name>
<proteinExistence type="predicted"/>
<accession>A0A3P4AUC0</accession>
<dbReference type="InterPro" id="IPR038404">
    <property type="entry name" value="TRAP_DctP_sf"/>
</dbReference>
<dbReference type="Gene3D" id="3.40.190.170">
    <property type="entry name" value="Bacterial extracellular solute-binding protein, family 7"/>
    <property type="match status" value="1"/>
</dbReference>
<dbReference type="RefSeq" id="WP_124105627.1">
    <property type="nucleotide sequence ID" value="NZ_LR027520.1"/>
</dbReference>
<gene>
    <name evidence="2" type="ORF">TTHNP4_00119</name>
</gene>
<evidence type="ECO:0000313" key="3">
    <source>
        <dbReference type="Proteomes" id="UP000279841"/>
    </source>
</evidence>
<dbReference type="CDD" id="cd13678">
    <property type="entry name" value="PBP2_TRAP_DctP10"/>
    <property type="match status" value="1"/>
</dbReference>
<dbReference type="PIRSF" id="PIRSF006470">
    <property type="entry name" value="DctB"/>
    <property type="match status" value="1"/>
</dbReference>
<keyword evidence="1" id="KW-0732">Signal</keyword>
<protein>
    <submittedName>
        <fullName evidence="2">Solute-binding protein Veis_3954</fullName>
    </submittedName>
</protein>
<evidence type="ECO:0000256" key="1">
    <source>
        <dbReference type="ARBA" id="ARBA00022729"/>
    </source>
</evidence>
<sequence length="348" mass="38465">MKRWLVGVLVVLGLALAQFKAEYKLSVVVGPNTAWGMGAQRFADLVREKTGGRVNIKVYYSGQLFAGQQTNEFQLLRTGVADFALGSTINWSPQVKELNLFNLPFFFPSYKELDAVEEGQAGKAIFQRLRQLGVEPLAWGENGYRQLTNSKRPVRTPEDLAGLKIRVVGAPIFIDTFRALGANPTSMNWAEVLTALQQGVIDGQENPIVGVIIPYKLWELGQRYLTLWNYAIDPVIFAASAATWRTFPPEVQKAVQEAALEAARYQKALARVGTDDGAALRYLNALGVKVEIPDPIAYLEAQGVQVTALTPAEIGRFRERVSGVVQRWMAEIGSTLVVQAEADKKRAR</sequence>
<evidence type="ECO:0000313" key="2">
    <source>
        <dbReference type="EMBL" id="VCU54711.1"/>
    </source>
</evidence>
<dbReference type="GO" id="GO:0030288">
    <property type="term" value="C:outer membrane-bounded periplasmic space"/>
    <property type="evidence" value="ECO:0007669"/>
    <property type="project" value="InterPro"/>
</dbReference>
<dbReference type="EMBL" id="LR027520">
    <property type="protein sequence ID" value="VCU54711.1"/>
    <property type="molecule type" value="Genomic_DNA"/>
</dbReference>
<dbReference type="NCBIfam" id="NF037995">
    <property type="entry name" value="TRAP_S1"/>
    <property type="match status" value="1"/>
</dbReference>
<dbReference type="InterPro" id="IPR004682">
    <property type="entry name" value="TRAP_DctP"/>
</dbReference>
<dbReference type="Pfam" id="PF03480">
    <property type="entry name" value="DctP"/>
    <property type="match status" value="1"/>
</dbReference>
<organism evidence="2 3">
    <name type="scientific">Thermus thermophilus</name>
    <dbReference type="NCBI Taxonomy" id="274"/>
    <lineage>
        <taxon>Bacteria</taxon>
        <taxon>Thermotogati</taxon>
        <taxon>Deinococcota</taxon>
        <taxon>Deinococci</taxon>
        <taxon>Thermales</taxon>
        <taxon>Thermaceae</taxon>
        <taxon>Thermus</taxon>
    </lineage>
</organism>
<reference evidence="2 3" key="1">
    <citation type="submission" date="2018-10" db="EMBL/GenBank/DDBJ databases">
        <authorList>
            <person name="Peiro R."/>
            <person name="Begona"/>
            <person name="Cbmso G."/>
            <person name="Lopez M."/>
            <person name="Gonzalez S."/>
            <person name="Sacristan E."/>
            <person name="Castillo E."/>
        </authorList>
    </citation>
    <scope>NUCLEOTIDE SEQUENCE [LARGE SCALE GENOMIC DNA]</scope>
    <source>
        <strain evidence="2">TTHNAR1</strain>
        <plasmid evidence="3">4</plasmid>
    </source>
</reference>
<dbReference type="Proteomes" id="UP000279841">
    <property type="component" value="Plasmid 4"/>
</dbReference>
<dbReference type="InterPro" id="IPR018389">
    <property type="entry name" value="DctP_fam"/>
</dbReference>
<dbReference type="PANTHER" id="PTHR33376:SF15">
    <property type="entry name" value="BLL6794 PROTEIN"/>
    <property type="match status" value="1"/>
</dbReference>